<evidence type="ECO:0000313" key="5">
    <source>
        <dbReference type="Proteomes" id="UP000000763"/>
    </source>
</evidence>
<proteinExistence type="predicted"/>
<sequence>MADLEQSSSDAATLKKLYNEGAIPPKQTMVREAGDLPDDTVAQRVEEVLISAPSTAEGVPAPLCDKSAAEKATAINILPLTDVIGPLVDHRASASLKEKVDDEVAKISSAPTIAGGSGTKRCQKWGHDLLSYVGHGQSGSSPEEEDIEAARRESGSEAAMSGSPVAVAPHVEVAPIVAESVGCAAAPVAAPPPKMTTWSDMVAECHRLLERGSRVVVAQMDRVEARATAADGRVAQLEAQLVVAHEDLQKMKEIVASNEMQRQALLCGAKSSIPTHPNETSLTSALSELADEMETIPSRHAAHVAEEISNGIHTGACHVLACVKLALPNVDLKEILAKGAANTTRESVMASVSDLGESVLPLFEDCVDPEDVQQGGHPHVEMVGLPSSDDAVKDGGLDATCCLLEAGEVGFPRASSDLDSVVAERDRRIDYWKTKFEVAKLERSLMVVKKDQAVEVLRGREMTGACAQLEDIGQRIDISLKEECRRARRCARGHVLACVQDHRPQMDLGFLRGGFRRSRLSAHEVDRSARSLAPLAEEAVFSPLSSKVPSLAPSLVLGEVCSHRGRLDGP</sequence>
<dbReference type="Proteomes" id="UP000000763">
    <property type="component" value="Chromosome 9"/>
</dbReference>
<reference evidence="5" key="4">
    <citation type="journal article" date="2008" name="Nucleic Acids Res.">
        <title>The rice annotation project database (RAP-DB): 2008 update.</title>
        <authorList>
            <consortium name="The rice annotation project (RAP)"/>
        </authorList>
    </citation>
    <scope>GENOME REANNOTATION</scope>
    <source>
        <strain evidence="5">cv. Nipponbare</strain>
    </source>
</reference>
<name>Q6K2V0_ORYSJ</name>
<reference evidence="5" key="3">
    <citation type="journal article" date="2005" name="Nature">
        <title>The map-based sequence of the rice genome.</title>
        <authorList>
            <consortium name="International rice genome sequencing project (IRGSP)"/>
            <person name="Matsumoto T."/>
            <person name="Wu J."/>
            <person name="Kanamori H."/>
            <person name="Katayose Y."/>
            <person name="Fujisawa M."/>
            <person name="Namiki N."/>
            <person name="Mizuno H."/>
            <person name="Yamamoto K."/>
            <person name="Antonio B.A."/>
            <person name="Baba T."/>
            <person name="Sakata K."/>
            <person name="Nagamura Y."/>
            <person name="Aoki H."/>
            <person name="Arikawa K."/>
            <person name="Arita K."/>
            <person name="Bito T."/>
            <person name="Chiden Y."/>
            <person name="Fujitsuka N."/>
            <person name="Fukunaka R."/>
            <person name="Hamada M."/>
            <person name="Harada C."/>
            <person name="Hayashi A."/>
            <person name="Hijishita S."/>
            <person name="Honda M."/>
            <person name="Hosokawa S."/>
            <person name="Ichikawa Y."/>
            <person name="Idonuma A."/>
            <person name="Iijima M."/>
            <person name="Ikeda M."/>
            <person name="Ikeno M."/>
            <person name="Ito K."/>
            <person name="Ito S."/>
            <person name="Ito T."/>
            <person name="Ito Y."/>
            <person name="Ito Y."/>
            <person name="Iwabuchi A."/>
            <person name="Kamiya K."/>
            <person name="Karasawa W."/>
            <person name="Kurita K."/>
            <person name="Katagiri S."/>
            <person name="Kikuta A."/>
            <person name="Kobayashi H."/>
            <person name="Kobayashi N."/>
            <person name="Machita K."/>
            <person name="Maehara T."/>
            <person name="Masukawa M."/>
            <person name="Mizubayashi T."/>
            <person name="Mukai Y."/>
            <person name="Nagasaki H."/>
            <person name="Nagata Y."/>
            <person name="Naito S."/>
            <person name="Nakashima M."/>
            <person name="Nakama Y."/>
            <person name="Nakamichi Y."/>
            <person name="Nakamura M."/>
            <person name="Meguro A."/>
            <person name="Negishi M."/>
            <person name="Ohta I."/>
            <person name="Ohta T."/>
            <person name="Okamoto M."/>
            <person name="Ono N."/>
            <person name="Saji S."/>
            <person name="Sakaguchi M."/>
            <person name="Sakai K."/>
            <person name="Shibata M."/>
            <person name="Shimokawa T."/>
            <person name="Song J."/>
            <person name="Takazaki Y."/>
            <person name="Terasawa K."/>
            <person name="Tsugane M."/>
            <person name="Tsuji K."/>
            <person name="Ueda S."/>
            <person name="Waki K."/>
            <person name="Yamagata H."/>
            <person name="Yamamoto M."/>
            <person name="Yamamoto S."/>
            <person name="Yamane H."/>
            <person name="Yoshiki S."/>
            <person name="Yoshihara R."/>
            <person name="Yukawa K."/>
            <person name="Zhong H."/>
            <person name="Yano M."/>
            <person name="Yuan Q."/>
            <person name="Ouyang S."/>
            <person name="Liu J."/>
            <person name="Jones K.M."/>
            <person name="Gansberger K."/>
            <person name="Moffat K."/>
            <person name="Hill J."/>
            <person name="Bera J."/>
            <person name="Fadrosh D."/>
            <person name="Jin S."/>
            <person name="Johri S."/>
            <person name="Kim M."/>
            <person name="Overton L."/>
            <person name="Reardon M."/>
            <person name="Tsitrin T."/>
            <person name="Vuong H."/>
            <person name="Weaver B."/>
            <person name="Ciecko A."/>
            <person name="Tallon L."/>
            <person name="Jackson J."/>
            <person name="Pai G."/>
            <person name="Aken S.V."/>
            <person name="Utterback T."/>
            <person name="Reidmuller S."/>
            <person name="Feldblyum T."/>
            <person name="Hsiao J."/>
            <person name="Zismann V."/>
            <person name="Iobst S."/>
            <person name="de Vazeille A.R."/>
            <person name="Buell C.R."/>
            <person name="Ying K."/>
            <person name="Li Y."/>
            <person name="Lu T."/>
            <person name="Huang Y."/>
            <person name="Zhao Q."/>
            <person name="Feng Q."/>
            <person name="Zhang L."/>
            <person name="Zhu J."/>
            <person name="Weng Q."/>
            <person name="Mu J."/>
            <person name="Lu Y."/>
            <person name="Fan D."/>
            <person name="Liu Y."/>
            <person name="Guan J."/>
            <person name="Zhang Y."/>
            <person name="Yu S."/>
            <person name="Liu X."/>
            <person name="Zhang Y."/>
            <person name="Hong G."/>
            <person name="Han B."/>
            <person name="Choisne N."/>
            <person name="Demange N."/>
            <person name="Orjeda G."/>
            <person name="Samain S."/>
            <person name="Cattolico L."/>
            <person name="Pelletier E."/>
            <person name="Couloux A."/>
            <person name="Segurens B."/>
            <person name="Wincker P."/>
            <person name="D'Hont A."/>
            <person name="Scarpelli C."/>
            <person name="Weissenbach J."/>
            <person name="Salanoubat M."/>
            <person name="Quetier F."/>
            <person name="Yu Y."/>
            <person name="Kim H.R."/>
            <person name="Rambo T."/>
            <person name="Currie J."/>
            <person name="Collura K."/>
            <person name="Luo M."/>
            <person name="Yang T."/>
            <person name="Ammiraju J.S.S."/>
            <person name="Engler F."/>
            <person name="Soderlund C."/>
            <person name="Wing R.A."/>
            <person name="Palmer L.E."/>
            <person name="de la Bastide M."/>
            <person name="Spiegel L."/>
            <person name="Nascimento L."/>
            <person name="Zutavern T."/>
            <person name="O'Shaughnessy A."/>
            <person name="Dike S."/>
            <person name="Dedhia N."/>
            <person name="Preston R."/>
            <person name="Balija V."/>
            <person name="McCombie W.R."/>
            <person name="Chow T."/>
            <person name="Chen H."/>
            <person name="Chung M."/>
            <person name="Chen C."/>
            <person name="Shaw J."/>
            <person name="Wu H."/>
            <person name="Hsiao K."/>
            <person name="Chao Y."/>
            <person name="Chu M."/>
            <person name="Cheng C."/>
            <person name="Hour A."/>
            <person name="Lee P."/>
            <person name="Lin S."/>
            <person name="Lin Y."/>
            <person name="Liou J."/>
            <person name="Liu S."/>
            <person name="Hsing Y."/>
            <person name="Raghuvanshi S."/>
            <person name="Mohanty A."/>
            <person name="Bharti A.K."/>
            <person name="Gaur A."/>
            <person name="Gupta V."/>
            <person name="Kumar D."/>
            <person name="Ravi V."/>
            <person name="Vij S."/>
            <person name="Kapur A."/>
            <person name="Khurana P."/>
            <person name="Khurana P."/>
            <person name="Khurana J.P."/>
            <person name="Tyagi A.K."/>
            <person name="Gaikwad K."/>
            <person name="Singh A."/>
            <person name="Dalal V."/>
            <person name="Srivastava S."/>
            <person name="Dixit A."/>
            <person name="Pal A.K."/>
            <person name="Ghazi I.A."/>
            <person name="Yadav M."/>
            <person name="Pandit A."/>
            <person name="Bhargava A."/>
            <person name="Sureshbabu K."/>
            <person name="Batra K."/>
            <person name="Sharma T.R."/>
            <person name="Mohapatra T."/>
            <person name="Singh N.K."/>
            <person name="Messing J."/>
            <person name="Nelson A.B."/>
            <person name="Fuks G."/>
            <person name="Kavchok S."/>
            <person name="Keizer G."/>
            <person name="Linton E."/>
            <person name="Llaca V."/>
            <person name="Song R."/>
            <person name="Tanyolac B."/>
            <person name="Young S."/>
            <person name="Ho-Il K."/>
            <person name="Hahn J.H."/>
            <person name="Sangsakoo G."/>
            <person name="Vanavichit A."/>
            <person name="de Mattos Luiz.A.T."/>
            <person name="Zimmer P.D."/>
            <person name="Malone G."/>
            <person name="Dellagostin O."/>
            <person name="de Oliveira A.C."/>
            <person name="Bevan M."/>
            <person name="Bancroft I."/>
            <person name="Minx P."/>
            <person name="Cordum H."/>
            <person name="Wilson R."/>
            <person name="Cheng Z."/>
            <person name="Jin W."/>
            <person name="Jiang J."/>
            <person name="Leong S.A."/>
            <person name="Iwama H."/>
            <person name="Gojobori T."/>
            <person name="Itoh T."/>
            <person name="Niimura Y."/>
            <person name="Fujii Y."/>
            <person name="Habara T."/>
            <person name="Sakai H."/>
            <person name="Sato Y."/>
            <person name="Wilson G."/>
            <person name="Kumar K."/>
            <person name="McCouch S."/>
            <person name="Juretic N."/>
            <person name="Hoen D."/>
            <person name="Wright S."/>
            <person name="Bruskiewich R."/>
            <person name="Bureau T."/>
            <person name="Miyao A."/>
            <person name="Hirochika H."/>
            <person name="Nishikawa T."/>
            <person name="Kadowaki K."/>
            <person name="Sugiura M."/>
            <person name="Burr B."/>
            <person name="Sasaki T."/>
        </authorList>
    </citation>
    <scope>NUCLEOTIDE SEQUENCE [LARGE SCALE GENOMIC DNA]</scope>
    <source>
        <strain evidence="5">cv. Nipponbare</strain>
    </source>
</reference>
<feature type="coiled-coil region" evidence="1">
    <location>
        <begin position="220"/>
        <end position="254"/>
    </location>
</feature>
<accession>Q6K2V0</accession>
<gene>
    <name evidence="3" type="ORF">OJ1512_E04.42</name>
    <name evidence="4" type="ORF">OSJNBa0018I03.15</name>
</gene>
<evidence type="ECO:0000256" key="2">
    <source>
        <dbReference type="SAM" id="MobiDB-lite"/>
    </source>
</evidence>
<feature type="region of interest" description="Disordered" evidence="2">
    <location>
        <begin position="134"/>
        <end position="163"/>
    </location>
</feature>
<dbReference type="EMBL" id="AP005744">
    <property type="protein sequence ID" value="BAD20029.1"/>
    <property type="molecule type" value="Genomic_DNA"/>
</dbReference>
<evidence type="ECO:0000256" key="1">
    <source>
        <dbReference type="SAM" id="Coils"/>
    </source>
</evidence>
<dbReference type="EMBL" id="AP005746">
    <property type="protein sequence ID" value="BAD20037.1"/>
    <property type="molecule type" value="Genomic_DNA"/>
</dbReference>
<protein>
    <submittedName>
        <fullName evidence="4">Myosin heavy chain-like protein</fullName>
    </submittedName>
</protein>
<evidence type="ECO:0000313" key="4">
    <source>
        <dbReference type="EMBL" id="BAD20037.1"/>
    </source>
</evidence>
<reference evidence="3" key="1">
    <citation type="submission" date="2002-09" db="EMBL/GenBank/DDBJ databases">
        <title>Oryza sativa nipponbare(GA3) genomic DNA, chromosome 9, BAC clone:OJ1512_E04.</title>
        <authorList>
            <person name="Sasaki T."/>
            <person name="Matsumoto T."/>
            <person name="Hattori M."/>
            <person name="Sakaki Y."/>
            <person name="Katayose Y."/>
        </authorList>
    </citation>
    <scope>NUCLEOTIDE SEQUENCE</scope>
</reference>
<dbReference type="AlphaFoldDB" id="Q6K2V0"/>
<reference evidence="4" key="2">
    <citation type="submission" date="2002-09" db="EMBL/GenBank/DDBJ databases">
        <title>Oryza sativa nipponbare(GA3) genomic DNA, chromosome 9, BAC clone:OSJNBa0018I03.</title>
        <authorList>
            <person name="Sasaki T."/>
            <person name="Matsumoto T."/>
            <person name="Katayose Y."/>
        </authorList>
    </citation>
    <scope>NUCLEOTIDE SEQUENCE</scope>
</reference>
<keyword evidence="1" id="KW-0175">Coiled coil</keyword>
<organism evidence="4 5">
    <name type="scientific">Oryza sativa subsp. japonica</name>
    <name type="common">Rice</name>
    <dbReference type="NCBI Taxonomy" id="39947"/>
    <lineage>
        <taxon>Eukaryota</taxon>
        <taxon>Viridiplantae</taxon>
        <taxon>Streptophyta</taxon>
        <taxon>Embryophyta</taxon>
        <taxon>Tracheophyta</taxon>
        <taxon>Spermatophyta</taxon>
        <taxon>Magnoliopsida</taxon>
        <taxon>Liliopsida</taxon>
        <taxon>Poales</taxon>
        <taxon>Poaceae</taxon>
        <taxon>BOP clade</taxon>
        <taxon>Oryzoideae</taxon>
        <taxon>Oryzeae</taxon>
        <taxon>Oryzinae</taxon>
        <taxon>Oryza</taxon>
        <taxon>Oryza sativa</taxon>
    </lineage>
</organism>
<evidence type="ECO:0000313" key="3">
    <source>
        <dbReference type="EMBL" id="BAD20029.1"/>
    </source>
</evidence>